<evidence type="ECO:0000313" key="7">
    <source>
        <dbReference type="EMBL" id="KKU61143.1"/>
    </source>
</evidence>
<dbReference type="EC" id="3.1.1.29" evidence="1"/>
<evidence type="ECO:0000256" key="5">
    <source>
        <dbReference type="ARBA" id="ARBA00038063"/>
    </source>
</evidence>
<dbReference type="GO" id="GO:0000049">
    <property type="term" value="F:tRNA binding"/>
    <property type="evidence" value="ECO:0007669"/>
    <property type="project" value="UniProtKB-KW"/>
</dbReference>
<dbReference type="PATRIC" id="fig|1618371.3.peg.648"/>
<dbReference type="PROSITE" id="PS01196">
    <property type="entry name" value="PEPT_TRNA_HYDROL_2"/>
    <property type="match status" value="1"/>
</dbReference>
<comment type="similarity">
    <text evidence="5">Belongs to the PTH family.</text>
</comment>
<reference evidence="7 8" key="1">
    <citation type="journal article" date="2015" name="Nature">
        <title>rRNA introns, odd ribosomes, and small enigmatic genomes across a large radiation of phyla.</title>
        <authorList>
            <person name="Brown C.T."/>
            <person name="Hug L.A."/>
            <person name="Thomas B.C."/>
            <person name="Sharon I."/>
            <person name="Castelle C.J."/>
            <person name="Singh A."/>
            <person name="Wilkins M.J."/>
            <person name="Williams K.H."/>
            <person name="Banfield J.F."/>
        </authorList>
    </citation>
    <scope>NUCLEOTIDE SEQUENCE [LARGE SCALE GENOMIC DNA]</scope>
</reference>
<keyword evidence="2" id="KW-0820">tRNA-binding</keyword>
<dbReference type="InterPro" id="IPR001328">
    <property type="entry name" value="Pept_tRNA_hydro"/>
</dbReference>
<dbReference type="InterPro" id="IPR018171">
    <property type="entry name" value="Pept_tRNA_hydro_CS"/>
</dbReference>
<keyword evidence="3 7" id="KW-0378">Hydrolase</keyword>
<dbReference type="Proteomes" id="UP000033860">
    <property type="component" value="Unassembled WGS sequence"/>
</dbReference>
<dbReference type="SUPFAM" id="SSF53178">
    <property type="entry name" value="Peptidyl-tRNA hydrolase-like"/>
    <property type="match status" value="1"/>
</dbReference>
<evidence type="ECO:0000256" key="1">
    <source>
        <dbReference type="ARBA" id="ARBA00013260"/>
    </source>
</evidence>
<dbReference type="PANTHER" id="PTHR17224:SF1">
    <property type="entry name" value="PEPTIDYL-TRNA HYDROLASE"/>
    <property type="match status" value="1"/>
</dbReference>
<dbReference type="NCBIfam" id="TIGR00447">
    <property type="entry name" value="pth"/>
    <property type="match status" value="1"/>
</dbReference>
<evidence type="ECO:0000256" key="6">
    <source>
        <dbReference type="ARBA" id="ARBA00050038"/>
    </source>
</evidence>
<proteinExistence type="inferred from homology"/>
<keyword evidence="4" id="KW-0694">RNA-binding</keyword>
<organism evidence="7 8">
    <name type="scientific">Candidatus Beckwithbacteria bacterium GW2011_GWB1_47_15</name>
    <dbReference type="NCBI Taxonomy" id="1618371"/>
    <lineage>
        <taxon>Bacteria</taxon>
        <taxon>Candidatus Beckwithiibacteriota</taxon>
    </lineage>
</organism>
<dbReference type="Pfam" id="PF01195">
    <property type="entry name" value="Pept_tRNA_hydro"/>
    <property type="match status" value="1"/>
</dbReference>
<dbReference type="Gene3D" id="3.40.50.1470">
    <property type="entry name" value="Peptidyl-tRNA hydrolase"/>
    <property type="match status" value="1"/>
</dbReference>
<dbReference type="AlphaFoldDB" id="A0A0G1U4A8"/>
<dbReference type="InterPro" id="IPR036416">
    <property type="entry name" value="Pept_tRNA_hydro_sf"/>
</dbReference>
<comment type="caution">
    <text evidence="7">The sequence shown here is derived from an EMBL/GenBank/DDBJ whole genome shotgun (WGS) entry which is preliminary data.</text>
</comment>
<name>A0A0G1U4A8_9BACT</name>
<dbReference type="PANTHER" id="PTHR17224">
    <property type="entry name" value="PEPTIDYL-TRNA HYDROLASE"/>
    <property type="match status" value="1"/>
</dbReference>
<evidence type="ECO:0000256" key="3">
    <source>
        <dbReference type="ARBA" id="ARBA00022801"/>
    </source>
</evidence>
<evidence type="ECO:0000256" key="4">
    <source>
        <dbReference type="ARBA" id="ARBA00022884"/>
    </source>
</evidence>
<gene>
    <name evidence="7" type="ORF">UX85_C0004G0065</name>
</gene>
<evidence type="ECO:0000313" key="8">
    <source>
        <dbReference type="Proteomes" id="UP000033860"/>
    </source>
</evidence>
<evidence type="ECO:0000256" key="2">
    <source>
        <dbReference type="ARBA" id="ARBA00022555"/>
    </source>
</evidence>
<sequence length="138" mass="15728">MGFLVVDRLRERLDEGKDRVLFLKPDKFMNQSGAVVKAFLKKHPKVKPEEMYVAHDDLDIKLGEYKISFGKGPRDHNGLKSIYEQLGTKEFWHVRVGIDGPRGEVKSGEEYVLSSFRPEEKSIVNSIVNSVVKAIVKL</sequence>
<dbReference type="EMBL" id="LCNT01000004">
    <property type="protein sequence ID" value="KKU61143.1"/>
    <property type="molecule type" value="Genomic_DNA"/>
</dbReference>
<dbReference type="GO" id="GO:0004045">
    <property type="term" value="F:peptidyl-tRNA hydrolase activity"/>
    <property type="evidence" value="ECO:0007669"/>
    <property type="project" value="UniProtKB-EC"/>
</dbReference>
<protein>
    <recommendedName>
        <fullName evidence="6">Peptidyl-tRNA hydrolase</fullName>
        <ecNumber evidence="1">3.1.1.29</ecNumber>
    </recommendedName>
</protein>
<accession>A0A0G1U4A8</accession>